<dbReference type="Pfam" id="PF14341">
    <property type="entry name" value="PilX_N"/>
    <property type="match status" value="1"/>
</dbReference>
<comment type="caution">
    <text evidence="2">The sequence shown here is derived from an EMBL/GenBank/DDBJ whole genome shotgun (WGS) entry which is preliminary data.</text>
</comment>
<dbReference type="RefSeq" id="WP_130168063.1">
    <property type="nucleotide sequence ID" value="NZ_SGSQ01000002.1"/>
</dbReference>
<accession>A0A4Q7AK20</accession>
<proteinExistence type="predicted"/>
<organism evidence="2 3">
    <name type="scientific">Acinetobacter wuhouensis</name>
    <dbReference type="NCBI Taxonomy" id="1879050"/>
    <lineage>
        <taxon>Bacteria</taxon>
        <taxon>Pseudomonadati</taxon>
        <taxon>Pseudomonadota</taxon>
        <taxon>Gammaproteobacteria</taxon>
        <taxon>Moraxellales</taxon>
        <taxon>Moraxellaceae</taxon>
        <taxon>Acinetobacter</taxon>
    </lineage>
</organism>
<dbReference type="EMBL" id="SGSQ01000002">
    <property type="protein sequence ID" value="RZG49119.1"/>
    <property type="molecule type" value="Genomic_DNA"/>
</dbReference>
<protein>
    <submittedName>
        <fullName evidence="2">Pilus assembly protein PilX</fullName>
    </submittedName>
</protein>
<sequence>MKKQKGSTLIVVLLLLLVITIIGTMAIRQSLTSLNIATNSQAQQLLMQSSDAVLYRIGGSGFAQTSGNPTSLLGYALQKQGSEVVFCFRSQVNANSTFSVGNTSLLQWNDSNSDISVDGVSGFCDLSASNDYASKRKAQLTQVAIAVNPVMNTTNKPLQFVTLGSDLDSLGKLDTEQAKKIRVYVTSILPNLVPSGVTATQVSNCLKRPNETPLSGTATTVSSCLQNLGVPYNTQIQDFSLNTFQSITP</sequence>
<feature type="domain" description="Type 4 fimbrial biogenesis protein PilX N-terminal" evidence="1">
    <location>
        <begin position="5"/>
        <end position="52"/>
    </location>
</feature>
<dbReference type="Proteomes" id="UP000293863">
    <property type="component" value="Unassembled WGS sequence"/>
</dbReference>
<name>A0A4Q7AK20_9GAMM</name>
<evidence type="ECO:0000313" key="3">
    <source>
        <dbReference type="Proteomes" id="UP000293863"/>
    </source>
</evidence>
<dbReference type="AlphaFoldDB" id="A0A4Q7AK20"/>
<evidence type="ECO:0000259" key="1">
    <source>
        <dbReference type="Pfam" id="PF14341"/>
    </source>
</evidence>
<evidence type="ECO:0000313" key="2">
    <source>
        <dbReference type="EMBL" id="RZG49119.1"/>
    </source>
</evidence>
<gene>
    <name evidence="2" type="ORF">EXU28_01940</name>
</gene>
<dbReference type="InterPro" id="IPR025746">
    <property type="entry name" value="PilX_N_dom"/>
</dbReference>
<keyword evidence="3" id="KW-1185">Reference proteome</keyword>
<reference evidence="2 3" key="1">
    <citation type="submission" date="2019-02" db="EMBL/GenBank/DDBJ databases">
        <title>The Batch Genome Submission of Acinetobacter spp. strains.</title>
        <authorList>
            <person name="Qin J."/>
            <person name="Hu Y."/>
            <person name="Ye H."/>
            <person name="Wei L."/>
            <person name="Feng Y."/>
            <person name="Zong Z."/>
        </authorList>
    </citation>
    <scope>NUCLEOTIDE SEQUENCE [LARGE SCALE GENOMIC DNA]</scope>
    <source>
        <strain evidence="2 3">WCHAW060049</strain>
    </source>
</reference>